<evidence type="ECO:0008006" key="3">
    <source>
        <dbReference type="Google" id="ProtNLM"/>
    </source>
</evidence>
<dbReference type="EMBL" id="PVNG01000024">
    <property type="protein sequence ID" value="PRX58177.1"/>
    <property type="molecule type" value="Genomic_DNA"/>
</dbReference>
<sequence length="147" mass="15422">MTERIERIEALLDEAEPAAIELVGELLELYGDGLARVMALAGEPLAAELAGDELVSHLLVLHDLHPLPAHARAEAAAAGAGAELLTLEDGVARLRVRASGCRSSATAGVERAVRAAAPEVERVEVELDERPVIPVESLTVRRGAAAK</sequence>
<comment type="caution">
    <text evidence="1">The sequence shown here is derived from an EMBL/GenBank/DDBJ whole genome shotgun (WGS) entry which is preliminary data.</text>
</comment>
<dbReference type="Proteomes" id="UP000238312">
    <property type="component" value="Unassembled WGS sequence"/>
</dbReference>
<reference evidence="1 2" key="1">
    <citation type="submission" date="2018-03" db="EMBL/GenBank/DDBJ databases">
        <title>Genomic Encyclopedia of Type Strains, Phase III (KMG-III): the genomes of soil and plant-associated and newly described type strains.</title>
        <authorList>
            <person name="Whitman W."/>
        </authorList>
    </citation>
    <scope>NUCLEOTIDE SEQUENCE [LARGE SCALE GENOMIC DNA]</scope>
    <source>
        <strain evidence="1 2">CGMCC 4.7104</strain>
    </source>
</reference>
<accession>A0A2T0MKL8</accession>
<dbReference type="InterPro" id="IPR034904">
    <property type="entry name" value="FSCA_dom_sf"/>
</dbReference>
<keyword evidence="2" id="KW-1185">Reference proteome</keyword>
<dbReference type="Gene3D" id="3.30.300.130">
    <property type="entry name" value="Fe-S cluster assembly (FSCA)"/>
    <property type="match status" value="1"/>
</dbReference>
<name>A0A2T0MKL8_9ACTN</name>
<dbReference type="OrthoDB" id="3543801at2"/>
<evidence type="ECO:0000313" key="1">
    <source>
        <dbReference type="EMBL" id="PRX58177.1"/>
    </source>
</evidence>
<dbReference type="AlphaFoldDB" id="A0A2T0MKL8"/>
<organism evidence="1 2">
    <name type="scientific">Nonomuraea fuscirosea</name>
    <dbReference type="NCBI Taxonomy" id="1291556"/>
    <lineage>
        <taxon>Bacteria</taxon>
        <taxon>Bacillati</taxon>
        <taxon>Actinomycetota</taxon>
        <taxon>Actinomycetes</taxon>
        <taxon>Streptosporangiales</taxon>
        <taxon>Streptosporangiaceae</taxon>
        <taxon>Nonomuraea</taxon>
    </lineage>
</organism>
<evidence type="ECO:0000313" key="2">
    <source>
        <dbReference type="Proteomes" id="UP000238312"/>
    </source>
</evidence>
<protein>
    <recommendedName>
        <fullName evidence="3">NifU-like protein</fullName>
    </recommendedName>
</protein>
<proteinExistence type="predicted"/>
<gene>
    <name evidence="1" type="ORF">B0I32_124165</name>
</gene>
<dbReference type="RefSeq" id="WP_106249730.1">
    <property type="nucleotide sequence ID" value="NZ_JBITHU010000021.1"/>
</dbReference>